<dbReference type="Gene3D" id="2.60.220.30">
    <property type="match status" value="1"/>
</dbReference>
<reference evidence="2" key="1">
    <citation type="submission" date="2015-07" db="EMBL/GenBank/DDBJ databases">
        <title>MeaNS - Measles Nucleotide Surveillance Program.</title>
        <authorList>
            <person name="Tran T."/>
            <person name="Druce J."/>
        </authorList>
    </citation>
    <scope>NUCLEOTIDE SEQUENCE</scope>
    <source>
        <strain evidence="2">UCB-OBI-ISO-001</strain>
        <tissue evidence="2">Gonad</tissue>
    </source>
</reference>
<evidence type="ECO:0000259" key="1">
    <source>
        <dbReference type="PROSITE" id="PS50017"/>
    </source>
</evidence>
<dbReference type="InterPro" id="IPR011029">
    <property type="entry name" value="DEATH-like_dom_sf"/>
</dbReference>
<accession>A0A0L8I026</accession>
<dbReference type="SUPFAM" id="SSF47986">
    <property type="entry name" value="DEATH domain"/>
    <property type="match status" value="1"/>
</dbReference>
<sequence>MFHHCQGRSTHLEWKTQHFSKIQIKRRPKSLNKHKTLSNIENATESSSYLQNNYCSKFTVFPTADTYGLPLEGKLIVSSGTFKKKENIRCEVTSPNNRWCTIPPLSYDETLLSEIYMLTSSCTYSLRKLVKILVPFSIVDDNYFVLKANVRWGKENDWTETEFITKCESGINYAEINLSKLGSFAVSCIPRTEQFQLTSSGCLYYSRLSRYISVRCPRTSIDGTLNCTLQMTPLTEEILTYCQQNYSIRCEDILECSEIIGISCDQKHFFRRPVTLKLPLPNAEARPNNRHLDDIEVLMKKSRDSEWILMENEYKFTKNTVSFEVQYLAKYCVAQAAPGRKRRLKDGMRVIEEKIDIVIGTMALFVRFEDMQWCVVVSCHSLKNSKKIENKWKENNFVQIQSDKTSQFNTSGKPLTYFRFDGPELKNNQTWVISVSGQMKVSENDEDDIQLTYNQGLIENNKIFFIQPLGKEVYQLAGQIKVIPQDIYDEELRVRLTGSFTVEVSANVVEAYLKKAAAIEEMHQEKLKEAETTIVVTVPVQPVTTVKRKTTPKSSHLFDLLSRSVQPPRLVDRPANVLSGRSLMNLACVIPDAIALATHLGLSDSSISGIGFDALAGRLTTRDVNYKILLYWKRNHPGKAEEAVNDLAQGINELGFNDLATVILNQHAENRGLTLECLTHFN</sequence>
<proteinExistence type="predicted"/>
<gene>
    <name evidence="2" type="ORF">OCBIM_22000395mg</name>
</gene>
<protein>
    <recommendedName>
        <fullName evidence="1">Death domain-containing protein</fullName>
    </recommendedName>
</protein>
<dbReference type="CDD" id="cd01670">
    <property type="entry name" value="Death"/>
    <property type="match status" value="1"/>
</dbReference>
<organism evidence="2">
    <name type="scientific">Octopus bimaculoides</name>
    <name type="common">California two-spotted octopus</name>
    <dbReference type="NCBI Taxonomy" id="37653"/>
    <lineage>
        <taxon>Eukaryota</taxon>
        <taxon>Metazoa</taxon>
        <taxon>Spiralia</taxon>
        <taxon>Lophotrochozoa</taxon>
        <taxon>Mollusca</taxon>
        <taxon>Cephalopoda</taxon>
        <taxon>Coleoidea</taxon>
        <taxon>Octopodiformes</taxon>
        <taxon>Octopoda</taxon>
        <taxon>Incirrata</taxon>
        <taxon>Octopodidae</taxon>
        <taxon>Octopus</taxon>
    </lineage>
</organism>
<dbReference type="InterPro" id="IPR000488">
    <property type="entry name" value="Death_dom"/>
</dbReference>
<dbReference type="GO" id="GO:0007165">
    <property type="term" value="P:signal transduction"/>
    <property type="evidence" value="ECO:0007669"/>
    <property type="project" value="InterPro"/>
</dbReference>
<evidence type="ECO:0000313" key="2">
    <source>
        <dbReference type="EMBL" id="KOF94868.1"/>
    </source>
</evidence>
<dbReference type="EMBL" id="KQ416856">
    <property type="protein sequence ID" value="KOF94868.1"/>
    <property type="molecule type" value="Genomic_DNA"/>
</dbReference>
<name>A0A0L8I026_OCTBM</name>
<dbReference type="PROSITE" id="PS50017">
    <property type="entry name" value="DEATH_DOMAIN"/>
    <property type="match status" value="1"/>
</dbReference>
<dbReference type="OrthoDB" id="6283740at2759"/>
<dbReference type="AlphaFoldDB" id="A0A0L8I026"/>
<feature type="domain" description="Death" evidence="1">
    <location>
        <begin position="596"/>
        <end position="667"/>
    </location>
</feature>